<evidence type="ECO:0000313" key="2">
    <source>
        <dbReference type="Proteomes" id="UP000334820"/>
    </source>
</evidence>
<gene>
    <name evidence="1" type="ORF">KTAU_08310</name>
</gene>
<proteinExistence type="predicted"/>
<reference evidence="1 2" key="1">
    <citation type="journal article" date="2019" name="Int. J. Syst. Evol. Microbiol.">
        <title>Thermogemmatispora aurantia sp. nov. and Thermogemmatispora argillosa sp. nov., within the class Ktedonobacteria, and emended description of the genus Thermogemmatispora.</title>
        <authorList>
            <person name="Zheng Y."/>
            <person name="Wang C.M."/>
            <person name="Sakai Y."/>
            <person name="Abe K."/>
            <person name="Yokota A."/>
            <person name="Yabe S."/>
        </authorList>
    </citation>
    <scope>NUCLEOTIDE SEQUENCE [LARGE SCALE GENOMIC DNA]</scope>
    <source>
        <strain evidence="1 2">A1-2</strain>
    </source>
</reference>
<dbReference type="EMBL" id="BKZV01000001">
    <property type="protein sequence ID" value="GER82193.1"/>
    <property type="molecule type" value="Genomic_DNA"/>
</dbReference>
<sequence>MRAAALMRCPEQGQRCLKSAVRREICQMNTPSSWLVQQKWYPRILGKPGWSSGKVRLRQRKISCWCLRSSKDSEEALLFFGCELGDPTHALDW</sequence>
<dbReference type="AlphaFoldDB" id="A0A5J4K3X2"/>
<protein>
    <submittedName>
        <fullName evidence="1">Uncharacterized protein</fullName>
    </submittedName>
</protein>
<accession>A0A5J4K3X2</accession>
<evidence type="ECO:0000313" key="1">
    <source>
        <dbReference type="EMBL" id="GER82193.1"/>
    </source>
</evidence>
<organism evidence="1 2">
    <name type="scientific">Thermogemmatispora aurantia</name>
    <dbReference type="NCBI Taxonomy" id="2045279"/>
    <lineage>
        <taxon>Bacteria</taxon>
        <taxon>Bacillati</taxon>
        <taxon>Chloroflexota</taxon>
        <taxon>Ktedonobacteria</taxon>
        <taxon>Thermogemmatisporales</taxon>
        <taxon>Thermogemmatisporaceae</taxon>
        <taxon>Thermogemmatispora</taxon>
    </lineage>
</organism>
<keyword evidence="2" id="KW-1185">Reference proteome</keyword>
<comment type="caution">
    <text evidence="1">The sequence shown here is derived from an EMBL/GenBank/DDBJ whole genome shotgun (WGS) entry which is preliminary data.</text>
</comment>
<name>A0A5J4K3X2_9CHLR</name>
<dbReference type="Proteomes" id="UP000334820">
    <property type="component" value="Unassembled WGS sequence"/>
</dbReference>